<dbReference type="AlphaFoldDB" id="A0A1G5YQI7"/>
<evidence type="ECO:0000313" key="1">
    <source>
        <dbReference type="EMBL" id="SDA84901.1"/>
    </source>
</evidence>
<evidence type="ECO:0008006" key="3">
    <source>
        <dbReference type="Google" id="ProtNLM"/>
    </source>
</evidence>
<gene>
    <name evidence="1" type="ORF">SAMN03080617_02770</name>
</gene>
<dbReference type="STRING" id="279824.SAMN03080617_02770"/>
<proteinExistence type="predicted"/>
<dbReference type="InterPro" id="IPR029063">
    <property type="entry name" value="SAM-dependent_MTases_sf"/>
</dbReference>
<dbReference type="EMBL" id="FMXE01000019">
    <property type="protein sequence ID" value="SDA84901.1"/>
    <property type="molecule type" value="Genomic_DNA"/>
</dbReference>
<sequence length="99" mass="10973">MSDAYGFLAPFYQIISRLVFGGDLIYANQAFLEGVEGKKLLIIGGGDGEAYRDFEGNVEGEYWELSPRITQLAKRNLKASGLKIQTGSWPSTGKFDRAY</sequence>
<name>A0A1G5YQI7_9BACT</name>
<dbReference type="RefSeq" id="WP_092730943.1">
    <property type="nucleotide sequence ID" value="NZ_FMXE01000019.1"/>
</dbReference>
<dbReference type="OrthoDB" id="836632at2"/>
<accession>A0A1G5YQI7</accession>
<dbReference type="SUPFAM" id="SSF53335">
    <property type="entry name" value="S-adenosyl-L-methionine-dependent methyltransferases"/>
    <property type="match status" value="1"/>
</dbReference>
<organism evidence="1 2">
    <name type="scientific">Algoriphagus alkaliphilus</name>
    <dbReference type="NCBI Taxonomy" id="279824"/>
    <lineage>
        <taxon>Bacteria</taxon>
        <taxon>Pseudomonadati</taxon>
        <taxon>Bacteroidota</taxon>
        <taxon>Cytophagia</taxon>
        <taxon>Cytophagales</taxon>
        <taxon>Cyclobacteriaceae</taxon>
        <taxon>Algoriphagus</taxon>
    </lineage>
</organism>
<dbReference type="Proteomes" id="UP000198756">
    <property type="component" value="Unassembled WGS sequence"/>
</dbReference>
<evidence type="ECO:0000313" key="2">
    <source>
        <dbReference type="Proteomes" id="UP000198756"/>
    </source>
</evidence>
<protein>
    <recommendedName>
        <fullName evidence="3">Methyltransferase domain-containing protein</fullName>
    </recommendedName>
</protein>
<keyword evidence="2" id="KW-1185">Reference proteome</keyword>
<reference evidence="2" key="1">
    <citation type="submission" date="2016-10" db="EMBL/GenBank/DDBJ databases">
        <authorList>
            <person name="Varghese N."/>
            <person name="Submissions S."/>
        </authorList>
    </citation>
    <scope>NUCLEOTIDE SEQUENCE [LARGE SCALE GENOMIC DNA]</scope>
    <source>
        <strain evidence="2">DSM 22703</strain>
    </source>
</reference>